<feature type="compositionally biased region" description="Basic residues" evidence="1">
    <location>
        <begin position="22"/>
        <end position="32"/>
    </location>
</feature>
<organism evidence="2 3">
    <name type="scientific">Methylorubrum extorquens (strain DSM 6343 / CIP 106787 / DM4)</name>
    <name type="common">Methylobacterium extorquens</name>
    <dbReference type="NCBI Taxonomy" id="661410"/>
    <lineage>
        <taxon>Bacteria</taxon>
        <taxon>Pseudomonadati</taxon>
        <taxon>Pseudomonadota</taxon>
        <taxon>Alphaproteobacteria</taxon>
        <taxon>Hyphomicrobiales</taxon>
        <taxon>Methylobacteriaceae</taxon>
        <taxon>Methylorubrum</taxon>
    </lineage>
</organism>
<protein>
    <submittedName>
        <fullName evidence="2">Uncharacterized protein</fullName>
    </submittedName>
</protein>
<dbReference type="AlphaFoldDB" id="C7CHM7"/>
<proteinExistence type="predicted"/>
<evidence type="ECO:0000256" key="1">
    <source>
        <dbReference type="SAM" id="MobiDB-lite"/>
    </source>
</evidence>
<feature type="region of interest" description="Disordered" evidence="1">
    <location>
        <begin position="1"/>
        <end position="52"/>
    </location>
</feature>
<name>C7CHM7_METED</name>
<feature type="compositionally biased region" description="Basic and acidic residues" evidence="1">
    <location>
        <begin position="33"/>
        <end position="50"/>
    </location>
</feature>
<dbReference type="Proteomes" id="UP000008070">
    <property type="component" value="Chromosome"/>
</dbReference>
<sequence>MCPRRPRSRRPFKGLTRDVRLAHIRSRHRLGRDRRGDPRPGRRGRLDPRGPRLTYVIGMSSPHVAIGTSDLAASVSAAGNLVSQ</sequence>
<gene>
    <name evidence="2" type="ORF">METD_I1714</name>
</gene>
<reference evidence="3" key="1">
    <citation type="journal article" date="2009" name="PLoS ONE">
        <title>Methylobacterium genome sequences: a reference blueprint to investigate microbial metabolism of C1 compounds from natural and industrial sources.</title>
        <authorList>
            <person name="Vuilleumier S."/>
            <person name="Chistoserdova L."/>
            <person name="Lee M.-C."/>
            <person name="Bringel F."/>
            <person name="Lajus A."/>
            <person name="Zhou Y."/>
            <person name="Gourion B."/>
            <person name="Barbe V."/>
            <person name="Chang J."/>
            <person name="Cruveiller S."/>
            <person name="Dossat C."/>
            <person name="Gillett W."/>
            <person name="Gruffaz C."/>
            <person name="Haugen E."/>
            <person name="Hourcade E."/>
            <person name="Levy R."/>
            <person name="Mangenot S."/>
            <person name="Muller E."/>
            <person name="Nadalig T."/>
            <person name="Pagni M."/>
            <person name="Penny C."/>
            <person name="Peyraud R."/>
            <person name="Robinson D.G."/>
            <person name="Roche D."/>
            <person name="Rouy Z."/>
            <person name="Saenampechek C."/>
            <person name="Salvignol G."/>
            <person name="Vallenet D."/>
            <person name="Wu Z."/>
            <person name="Marx C.J."/>
            <person name="Vorholt J.A."/>
            <person name="Olson M.V."/>
            <person name="Kaul R."/>
            <person name="Weissenbach J."/>
            <person name="Medigue C."/>
            <person name="Lidstrom M.E."/>
        </authorList>
    </citation>
    <scope>NUCLEOTIDE SEQUENCE [LARGE SCALE GENOMIC DNA]</scope>
    <source>
        <strain evidence="3">DSM 6343 / CIP 106787 / DM4</strain>
    </source>
</reference>
<evidence type="ECO:0000313" key="2">
    <source>
        <dbReference type="EMBL" id="CAX23311.1"/>
    </source>
</evidence>
<accession>C7CHM7</accession>
<dbReference type="EMBL" id="FP103042">
    <property type="protein sequence ID" value="CAX23311.1"/>
    <property type="molecule type" value="Genomic_DNA"/>
</dbReference>
<dbReference type="KEGG" id="mdi:METDI1714"/>
<evidence type="ECO:0000313" key="3">
    <source>
        <dbReference type="Proteomes" id="UP000008070"/>
    </source>
</evidence>
<feature type="compositionally biased region" description="Basic residues" evidence="1">
    <location>
        <begin position="1"/>
        <end position="12"/>
    </location>
</feature>
<dbReference type="HOGENOM" id="CLU_2523711_0_0_5"/>